<proteinExistence type="predicted"/>
<dbReference type="EMBL" id="ADNC01000023">
    <property type="protein sequence ID" value="EFF41396.1"/>
    <property type="molecule type" value="Genomic_DNA"/>
</dbReference>
<organism evidence="1 2">
    <name type="scientific">Mycoplasmopsis alligatoris A21JP2</name>
    <dbReference type="NCBI Taxonomy" id="747682"/>
    <lineage>
        <taxon>Bacteria</taxon>
        <taxon>Bacillati</taxon>
        <taxon>Mycoplasmatota</taxon>
        <taxon>Mycoplasmoidales</taxon>
        <taxon>Metamycoplasmataceae</taxon>
        <taxon>Mycoplasmopsis</taxon>
    </lineage>
</organism>
<name>D4XW91_9BACT</name>
<evidence type="ECO:0000313" key="1">
    <source>
        <dbReference type="EMBL" id="EFF41396.1"/>
    </source>
</evidence>
<evidence type="ECO:0000313" key="2">
    <source>
        <dbReference type="Proteomes" id="UP000004757"/>
    </source>
</evidence>
<sequence>MTKKYKFILISSSLIAPLAITSCMPNIIKEEKLVTIKKVEEKQHVMLLDDLVKVFFKGSSEAIINKFKEEQVPSDEWMGNFRVKIEEYEKLFWNRINDPKKRDQLDKEIADMINEKWYWYLSNLRKFEYNFNQIEDFFEKQAAKWNIKFNQEYLDNKVKMHEIFKKSNHYYPVSNQPVQIIALEDIHGETGGQYILKFNDQYFLPMDFEFKFRADGSKTVKVDIKNELFRFSTEKNVNLKTYNRTWHNFAYHSNLPELMQNETNTWQEFVKSNGYVMIYKITDFDKNKYLPGVI</sequence>
<comment type="caution">
    <text evidence="1">The sequence shown here is derived from an EMBL/GenBank/DDBJ whole genome shotgun (WGS) entry which is preliminary data.</text>
</comment>
<reference evidence="1 2" key="1">
    <citation type="submission" date="2010-03" db="EMBL/GenBank/DDBJ databases">
        <authorList>
            <person name="Glass J.I."/>
            <person name="Benders G.A."/>
            <person name="Durkin A.S."/>
            <person name="Farmerie W.G."/>
            <person name="Hlavinka K."/>
            <person name="Hostetler J."/>
            <person name="Jackson J."/>
            <person name="May M.A."/>
            <person name="Miller R.H."/>
            <person name="Paralanov V."/>
            <person name="Radune D."/>
            <person name="Szczypinski B."/>
            <person name="Brown D.R."/>
        </authorList>
    </citation>
    <scope>NUCLEOTIDE SEQUENCE [LARGE SCALE GENOMIC DNA]</scope>
    <source>
        <strain evidence="1 2">A21JP2</strain>
    </source>
</reference>
<dbReference type="PROSITE" id="PS51257">
    <property type="entry name" value="PROKAR_LIPOPROTEIN"/>
    <property type="match status" value="1"/>
</dbReference>
<dbReference type="InterPro" id="IPR027593">
    <property type="entry name" value="Aro_clust"/>
</dbReference>
<accession>D4XW91</accession>
<dbReference type="NCBIfam" id="TIGR04313">
    <property type="entry name" value="aro_clust_Mycop"/>
    <property type="match status" value="1"/>
</dbReference>
<gene>
    <name evidence="1" type="ORF">MALL_0754</name>
</gene>
<protein>
    <recommendedName>
        <fullName evidence="3">Lipoprotein</fullName>
    </recommendedName>
</protein>
<dbReference type="STRING" id="747682.MALL_0754"/>
<dbReference type="OrthoDB" id="401395at2"/>
<dbReference type="Proteomes" id="UP000004757">
    <property type="component" value="Unassembled WGS sequence"/>
</dbReference>
<dbReference type="AlphaFoldDB" id="D4XW91"/>
<dbReference type="eggNOG" id="ENOG5031Z6M">
    <property type="taxonomic scope" value="Bacteria"/>
</dbReference>
<evidence type="ECO:0008006" key="3">
    <source>
        <dbReference type="Google" id="ProtNLM"/>
    </source>
</evidence>
<dbReference type="RefSeq" id="WP_005683681.1">
    <property type="nucleotide sequence ID" value="NZ_ADNC01000023.1"/>
</dbReference>
<keyword evidence="2" id="KW-1185">Reference proteome</keyword>